<evidence type="ECO:0000313" key="4">
    <source>
        <dbReference type="Proteomes" id="UP001181355"/>
    </source>
</evidence>
<evidence type="ECO:0000256" key="1">
    <source>
        <dbReference type="ARBA" id="ARBA00022729"/>
    </source>
</evidence>
<feature type="domain" description="Calcineurin-like phosphoesterase" evidence="2">
    <location>
        <begin position="23"/>
        <end position="204"/>
    </location>
</feature>
<protein>
    <submittedName>
        <fullName evidence="3">Metallophosphoesterase</fullName>
    </submittedName>
</protein>
<reference evidence="3" key="1">
    <citation type="submission" date="2023-09" db="EMBL/GenBank/DDBJ databases">
        <title>Undibacterium sp. 20NA77.5 isolated from freshwater.</title>
        <authorList>
            <person name="Le V."/>
            <person name="Ko S.-R."/>
            <person name="Ahn C.-Y."/>
            <person name="Oh H.-M."/>
        </authorList>
    </citation>
    <scope>NUCLEOTIDE SEQUENCE</scope>
    <source>
        <strain evidence="3">20NA77.5</strain>
    </source>
</reference>
<proteinExistence type="predicted"/>
<gene>
    <name evidence="3" type="ORF">RF679_03955</name>
</gene>
<dbReference type="PANTHER" id="PTHR22953">
    <property type="entry name" value="ACID PHOSPHATASE RELATED"/>
    <property type="match status" value="1"/>
</dbReference>
<keyword evidence="4" id="KW-1185">Reference proteome</keyword>
<accession>A0ABY9RJP5</accession>
<name>A0ABY9RJP5_9BURK</name>
<evidence type="ECO:0000259" key="2">
    <source>
        <dbReference type="Pfam" id="PF00149"/>
    </source>
</evidence>
<dbReference type="SUPFAM" id="SSF56300">
    <property type="entry name" value="Metallo-dependent phosphatases"/>
    <property type="match status" value="1"/>
</dbReference>
<dbReference type="PANTHER" id="PTHR22953:SF153">
    <property type="entry name" value="PURPLE ACID PHOSPHATASE"/>
    <property type="match status" value="1"/>
</dbReference>
<dbReference type="InterPro" id="IPR004843">
    <property type="entry name" value="Calcineurin-like_PHP"/>
</dbReference>
<dbReference type="RefSeq" id="WP_309482919.1">
    <property type="nucleotide sequence ID" value="NZ_CP133720.1"/>
</dbReference>
<dbReference type="InterPro" id="IPR039331">
    <property type="entry name" value="PAPs-like"/>
</dbReference>
<dbReference type="Pfam" id="PF00149">
    <property type="entry name" value="Metallophos"/>
    <property type="match status" value="1"/>
</dbReference>
<organism evidence="3 4">
    <name type="scientific">Undibacterium cyanobacteriorum</name>
    <dbReference type="NCBI Taxonomy" id="3073561"/>
    <lineage>
        <taxon>Bacteria</taxon>
        <taxon>Pseudomonadati</taxon>
        <taxon>Pseudomonadota</taxon>
        <taxon>Betaproteobacteria</taxon>
        <taxon>Burkholderiales</taxon>
        <taxon>Oxalobacteraceae</taxon>
        <taxon>Undibacterium</taxon>
    </lineage>
</organism>
<dbReference type="Gene3D" id="3.60.21.10">
    <property type="match status" value="1"/>
</dbReference>
<keyword evidence="1" id="KW-0732">Signal</keyword>
<dbReference type="Proteomes" id="UP001181355">
    <property type="component" value="Chromosome"/>
</dbReference>
<sequence length="285" mass="31837">MTASAQSKNTPSRDAHVLLLAAGDIADCRKTPAETSNAALTATLVEQELKQVNQGFVVTLGDSTYPIGAFSEFRDCYDKTWGKFKSKTLPAPGNHEYGVPEAKGYFGYFGEAAGSRERSYYKKNIGTWRLISLNSNLKGTAMQEQIDWLKNELKNKDASCTLAFWHHPRFSTGGHRDNDFMEPIWRLLSSANIDLVLSGHDHNYERLAPLNADGERDNLKGMRSFVVGTGGAKLTPMFFPRAMTEVRQNEVHGVLKLRLFKASYDWEFLPVSSTNFSDRGQATCH</sequence>
<dbReference type="InterPro" id="IPR029052">
    <property type="entry name" value="Metallo-depent_PP-like"/>
</dbReference>
<evidence type="ECO:0000313" key="3">
    <source>
        <dbReference type="EMBL" id="WMW81440.1"/>
    </source>
</evidence>
<dbReference type="EMBL" id="CP133720">
    <property type="protein sequence ID" value="WMW81440.1"/>
    <property type="molecule type" value="Genomic_DNA"/>
</dbReference>